<dbReference type="GO" id="GO:0006281">
    <property type="term" value="P:DNA repair"/>
    <property type="evidence" value="ECO:0007669"/>
    <property type="project" value="UniProtKB-KW"/>
</dbReference>
<keyword evidence="1" id="KW-0227">DNA damage</keyword>
<keyword evidence="1" id="KW-0067">ATP-binding</keyword>
<evidence type="ECO:0000259" key="3">
    <source>
        <dbReference type="Pfam" id="PF21530"/>
    </source>
</evidence>
<dbReference type="Proteomes" id="UP000297245">
    <property type="component" value="Unassembled WGS sequence"/>
</dbReference>
<proteinExistence type="inferred from homology"/>
<dbReference type="SUPFAM" id="SSF52540">
    <property type="entry name" value="P-loop containing nucleoside triphosphate hydrolases"/>
    <property type="match status" value="2"/>
</dbReference>
<comment type="catalytic activity">
    <reaction evidence="1">
        <text>ATP + H2O = ADP + phosphate + H(+)</text>
        <dbReference type="Rhea" id="RHEA:13065"/>
        <dbReference type="ChEBI" id="CHEBI:15377"/>
        <dbReference type="ChEBI" id="CHEBI:15378"/>
        <dbReference type="ChEBI" id="CHEBI:30616"/>
        <dbReference type="ChEBI" id="CHEBI:43474"/>
        <dbReference type="ChEBI" id="CHEBI:456216"/>
        <dbReference type="EC" id="5.6.2.3"/>
    </reaction>
</comment>
<evidence type="ECO:0000259" key="2">
    <source>
        <dbReference type="Pfam" id="PF05970"/>
    </source>
</evidence>
<dbReference type="InterPro" id="IPR051055">
    <property type="entry name" value="PIF1_helicase"/>
</dbReference>
<name>A0A4V4HBA8_DENBC</name>
<organism evidence="4 5">
    <name type="scientific">Dendrothele bispora (strain CBS 962.96)</name>
    <dbReference type="NCBI Taxonomy" id="1314807"/>
    <lineage>
        <taxon>Eukaryota</taxon>
        <taxon>Fungi</taxon>
        <taxon>Dikarya</taxon>
        <taxon>Basidiomycota</taxon>
        <taxon>Agaricomycotina</taxon>
        <taxon>Agaricomycetes</taxon>
        <taxon>Agaricomycetidae</taxon>
        <taxon>Agaricales</taxon>
        <taxon>Agaricales incertae sedis</taxon>
        <taxon>Dendrothele</taxon>
    </lineage>
</organism>
<dbReference type="AlphaFoldDB" id="A0A4V4HBA8"/>
<dbReference type="GO" id="GO:0043139">
    <property type="term" value="F:5'-3' DNA helicase activity"/>
    <property type="evidence" value="ECO:0007669"/>
    <property type="project" value="UniProtKB-EC"/>
</dbReference>
<comment type="cofactor">
    <cofactor evidence="1">
        <name>Mg(2+)</name>
        <dbReference type="ChEBI" id="CHEBI:18420"/>
    </cofactor>
</comment>
<evidence type="ECO:0000313" key="5">
    <source>
        <dbReference type="Proteomes" id="UP000297245"/>
    </source>
</evidence>
<keyword evidence="1" id="KW-0234">DNA repair</keyword>
<accession>A0A4V4HBA8</accession>
<comment type="similarity">
    <text evidence="1">Belongs to the helicase family.</text>
</comment>
<dbReference type="Pfam" id="PF05970">
    <property type="entry name" value="PIF1"/>
    <property type="match status" value="1"/>
</dbReference>
<feature type="domain" description="DNA helicase Pif1-like DEAD-box helicase" evidence="2">
    <location>
        <begin position="333"/>
        <end position="457"/>
    </location>
</feature>
<evidence type="ECO:0000256" key="1">
    <source>
        <dbReference type="RuleBase" id="RU363044"/>
    </source>
</evidence>
<feature type="non-terminal residue" evidence="4">
    <location>
        <position position="1"/>
    </location>
</feature>
<dbReference type="EC" id="5.6.2.3" evidence="1"/>
<dbReference type="GO" id="GO:0005524">
    <property type="term" value="F:ATP binding"/>
    <property type="evidence" value="ECO:0007669"/>
    <property type="project" value="UniProtKB-KW"/>
</dbReference>
<dbReference type="InterPro" id="IPR027417">
    <property type="entry name" value="P-loop_NTPase"/>
</dbReference>
<feature type="domain" description="DNA helicase Pif1-like 2B" evidence="3">
    <location>
        <begin position="534"/>
        <end position="563"/>
    </location>
</feature>
<keyword evidence="1" id="KW-0233">DNA recombination</keyword>
<dbReference type="InterPro" id="IPR049163">
    <property type="entry name" value="Pif1-like_2B_dom"/>
</dbReference>
<dbReference type="Pfam" id="PF21530">
    <property type="entry name" value="Pif1_2B_dom"/>
    <property type="match status" value="1"/>
</dbReference>
<dbReference type="PANTHER" id="PTHR47642">
    <property type="entry name" value="ATP-DEPENDENT DNA HELICASE"/>
    <property type="match status" value="1"/>
</dbReference>
<dbReference type="InterPro" id="IPR010285">
    <property type="entry name" value="DNA_helicase_pif1-like_DEAD"/>
</dbReference>
<dbReference type="GO" id="GO:0016887">
    <property type="term" value="F:ATP hydrolysis activity"/>
    <property type="evidence" value="ECO:0007669"/>
    <property type="project" value="RHEA"/>
</dbReference>
<dbReference type="PANTHER" id="PTHR47642:SF6">
    <property type="entry name" value="ATP-DEPENDENT DNA HELICASE"/>
    <property type="match status" value="1"/>
</dbReference>
<dbReference type="Gene3D" id="3.40.50.300">
    <property type="entry name" value="P-loop containing nucleotide triphosphate hydrolases"/>
    <property type="match status" value="1"/>
</dbReference>
<protein>
    <recommendedName>
        <fullName evidence="1">ATP-dependent DNA helicase</fullName>
        <ecNumber evidence="1">5.6.2.3</ecNumber>
    </recommendedName>
</protein>
<dbReference type="EMBL" id="ML180163">
    <property type="protein sequence ID" value="THU78615.1"/>
    <property type="molecule type" value="Genomic_DNA"/>
</dbReference>
<dbReference type="OrthoDB" id="432234at2759"/>
<sequence length="712" mass="80733">KLLNWVQRHKICSSYCLRRQKVPGRADPEQYCRFEFPKELRNEAGFATDSKNRVHFEPRRNDALVNSYNPALSLGWLANTDIKPVLSKAAALQYISKYATKAESNCPSFPLMLSELASHQENETLSRSLCIVEPDQLLTGLSWMQRYMERAPDLEDQSIHELWSKYHWHDKKWKPNRETTTVIVRIFPRRSPNPDDDQYEDYCRVKILTHHPFRDLRQLIAGPNDSTRTWEALYVECQENGHKHPKDMLRDWKDEAQHGEEDEEEDEVVLEDIQHYAPEDWMIYQQLFAGASAPAYGIEDLGNRPLDEGLIPDDAYNHWENLDKGGNPNQLLLNIDGTAGCGKTYTIRAICQELQRMATENARPDPIRVLAPSGVAALNIHGSTLHSALSIPANNSALNPLTGKCLTRLQQYRKGVHFVIIDEKSMMGQRLFARVDSRLRQAQPLESTTILGGFHVAIVDWNLLLTRCKQNLSTDLQDTLSDAVQLYTTVEEAFNSNHKELVALNRPCARILAKNNGRNSKKAPSEDCGGLENEIVLARGAKVMVTRNLWQNKGLVNGTIGYIADIIWAPGTVRSDLPLAVLIECKTYTGPSIWRTEPREDFPQGVPIVPILVLKQNFEYNGRHCSRMQVPLRLAWAVTVHKSQGLTMSKVQIGLGKKEFCIGLTFVALSRVKDLGGLMILDSLDYSRVKNLGGAALNERKADFIRRYSTTQ</sequence>
<evidence type="ECO:0000313" key="4">
    <source>
        <dbReference type="EMBL" id="THU78615.1"/>
    </source>
</evidence>
<dbReference type="GO" id="GO:0000723">
    <property type="term" value="P:telomere maintenance"/>
    <property type="evidence" value="ECO:0007669"/>
    <property type="project" value="InterPro"/>
</dbReference>
<keyword evidence="1" id="KW-0378">Hydrolase</keyword>
<gene>
    <name evidence="4" type="ORF">K435DRAFT_887043</name>
</gene>
<keyword evidence="1" id="KW-0347">Helicase</keyword>
<dbReference type="CDD" id="cd18809">
    <property type="entry name" value="SF1_C_RecD"/>
    <property type="match status" value="1"/>
</dbReference>
<dbReference type="GO" id="GO:0006310">
    <property type="term" value="P:DNA recombination"/>
    <property type="evidence" value="ECO:0007669"/>
    <property type="project" value="UniProtKB-KW"/>
</dbReference>
<keyword evidence="1" id="KW-0547">Nucleotide-binding</keyword>
<keyword evidence="5" id="KW-1185">Reference proteome</keyword>
<reference evidence="4 5" key="1">
    <citation type="journal article" date="2019" name="Nat. Ecol. Evol.">
        <title>Megaphylogeny resolves global patterns of mushroom evolution.</title>
        <authorList>
            <person name="Varga T."/>
            <person name="Krizsan K."/>
            <person name="Foldi C."/>
            <person name="Dima B."/>
            <person name="Sanchez-Garcia M."/>
            <person name="Sanchez-Ramirez S."/>
            <person name="Szollosi G.J."/>
            <person name="Szarkandi J.G."/>
            <person name="Papp V."/>
            <person name="Albert L."/>
            <person name="Andreopoulos W."/>
            <person name="Angelini C."/>
            <person name="Antonin V."/>
            <person name="Barry K.W."/>
            <person name="Bougher N.L."/>
            <person name="Buchanan P."/>
            <person name="Buyck B."/>
            <person name="Bense V."/>
            <person name="Catcheside P."/>
            <person name="Chovatia M."/>
            <person name="Cooper J."/>
            <person name="Damon W."/>
            <person name="Desjardin D."/>
            <person name="Finy P."/>
            <person name="Geml J."/>
            <person name="Haridas S."/>
            <person name="Hughes K."/>
            <person name="Justo A."/>
            <person name="Karasinski D."/>
            <person name="Kautmanova I."/>
            <person name="Kiss B."/>
            <person name="Kocsube S."/>
            <person name="Kotiranta H."/>
            <person name="LaButti K.M."/>
            <person name="Lechner B.E."/>
            <person name="Liimatainen K."/>
            <person name="Lipzen A."/>
            <person name="Lukacs Z."/>
            <person name="Mihaltcheva S."/>
            <person name="Morgado L.N."/>
            <person name="Niskanen T."/>
            <person name="Noordeloos M.E."/>
            <person name="Ohm R.A."/>
            <person name="Ortiz-Santana B."/>
            <person name="Ovrebo C."/>
            <person name="Racz N."/>
            <person name="Riley R."/>
            <person name="Savchenko A."/>
            <person name="Shiryaev A."/>
            <person name="Soop K."/>
            <person name="Spirin V."/>
            <person name="Szebenyi C."/>
            <person name="Tomsovsky M."/>
            <person name="Tulloss R.E."/>
            <person name="Uehling J."/>
            <person name="Grigoriev I.V."/>
            <person name="Vagvolgyi C."/>
            <person name="Papp T."/>
            <person name="Martin F.M."/>
            <person name="Miettinen O."/>
            <person name="Hibbett D.S."/>
            <person name="Nagy L.G."/>
        </authorList>
    </citation>
    <scope>NUCLEOTIDE SEQUENCE [LARGE SCALE GENOMIC DNA]</scope>
    <source>
        <strain evidence="4 5">CBS 962.96</strain>
    </source>
</reference>